<evidence type="ECO:0000313" key="2">
    <source>
        <dbReference type="Proteomes" id="UP000619486"/>
    </source>
</evidence>
<organism evidence="1 2">
    <name type="scientific">Streptomyces purpureus</name>
    <dbReference type="NCBI Taxonomy" id="1951"/>
    <lineage>
        <taxon>Bacteria</taxon>
        <taxon>Bacillati</taxon>
        <taxon>Actinomycetota</taxon>
        <taxon>Actinomycetes</taxon>
        <taxon>Kitasatosporales</taxon>
        <taxon>Streptomycetaceae</taxon>
        <taxon>Streptomyces</taxon>
    </lineage>
</organism>
<accession>A0A918HGU3</accession>
<dbReference type="Proteomes" id="UP000619486">
    <property type="component" value="Unassembled WGS sequence"/>
</dbReference>
<reference evidence="1" key="1">
    <citation type="journal article" date="2014" name="Int. J. Syst. Evol. Microbiol.">
        <title>Complete genome sequence of Corynebacterium casei LMG S-19264T (=DSM 44701T), isolated from a smear-ripened cheese.</title>
        <authorList>
            <consortium name="US DOE Joint Genome Institute (JGI-PGF)"/>
            <person name="Walter F."/>
            <person name="Albersmeier A."/>
            <person name="Kalinowski J."/>
            <person name="Ruckert C."/>
        </authorList>
    </citation>
    <scope>NUCLEOTIDE SEQUENCE</scope>
    <source>
        <strain evidence="1">JCM 3172</strain>
    </source>
</reference>
<gene>
    <name evidence="1" type="ORF">GCM10014713_65090</name>
</gene>
<name>A0A918HGU3_9ACTN</name>
<protein>
    <submittedName>
        <fullName evidence="1">Uncharacterized protein</fullName>
    </submittedName>
</protein>
<dbReference type="AlphaFoldDB" id="A0A918HGU3"/>
<evidence type="ECO:0000313" key="1">
    <source>
        <dbReference type="EMBL" id="GGT62694.1"/>
    </source>
</evidence>
<keyword evidence="2" id="KW-1185">Reference proteome</keyword>
<proteinExistence type="predicted"/>
<sequence length="71" mass="7468">MPQRGERLSDLPAGAVTLTVSGIVDRWQTCMAVTCAGCIPTSPLKVSSGWDEEGCEELNGHPLRATPIGLS</sequence>
<comment type="caution">
    <text evidence="1">The sequence shown here is derived from an EMBL/GenBank/DDBJ whole genome shotgun (WGS) entry which is preliminary data.</text>
</comment>
<reference evidence="1" key="2">
    <citation type="submission" date="2020-09" db="EMBL/GenBank/DDBJ databases">
        <authorList>
            <person name="Sun Q."/>
            <person name="Ohkuma M."/>
        </authorList>
    </citation>
    <scope>NUCLEOTIDE SEQUENCE</scope>
    <source>
        <strain evidence="1">JCM 3172</strain>
    </source>
</reference>
<dbReference type="EMBL" id="BMQQ01000042">
    <property type="protein sequence ID" value="GGT62694.1"/>
    <property type="molecule type" value="Genomic_DNA"/>
</dbReference>